<accession>A0A392TVW4</accession>
<evidence type="ECO:0000313" key="2">
    <source>
        <dbReference type="Proteomes" id="UP000265520"/>
    </source>
</evidence>
<dbReference type="AlphaFoldDB" id="A0A392TVW4"/>
<protein>
    <submittedName>
        <fullName evidence="1">Uncharacterized protein</fullName>
    </submittedName>
</protein>
<comment type="caution">
    <text evidence="1">The sequence shown here is derived from an EMBL/GenBank/DDBJ whole genome shotgun (WGS) entry which is preliminary data.</text>
</comment>
<reference evidence="1 2" key="1">
    <citation type="journal article" date="2018" name="Front. Plant Sci.">
        <title>Red Clover (Trifolium pratense) and Zigzag Clover (T. medium) - A Picture of Genomic Similarities and Differences.</title>
        <authorList>
            <person name="Dluhosova J."/>
            <person name="Istvanek J."/>
            <person name="Nedelnik J."/>
            <person name="Repkova J."/>
        </authorList>
    </citation>
    <scope>NUCLEOTIDE SEQUENCE [LARGE SCALE GENOMIC DNA]</scope>
    <source>
        <strain evidence="2">cv. 10/8</strain>
        <tissue evidence="1">Leaf</tissue>
    </source>
</reference>
<dbReference type="EMBL" id="LXQA010664228">
    <property type="protein sequence ID" value="MCI64844.1"/>
    <property type="molecule type" value="Genomic_DNA"/>
</dbReference>
<evidence type="ECO:0000313" key="1">
    <source>
        <dbReference type="EMBL" id="MCI64844.1"/>
    </source>
</evidence>
<name>A0A392TVW4_9FABA</name>
<feature type="non-terminal residue" evidence="1">
    <location>
        <position position="76"/>
    </location>
</feature>
<sequence>MVPPVGEPNVLEELNAHLDGSWENFPQTMMISGGGINNTTIGSVKRKFEELESACSVNAVNILEAKDSTPLAFYKE</sequence>
<dbReference type="Proteomes" id="UP000265520">
    <property type="component" value="Unassembled WGS sequence"/>
</dbReference>
<proteinExistence type="predicted"/>
<organism evidence="1 2">
    <name type="scientific">Trifolium medium</name>
    <dbReference type="NCBI Taxonomy" id="97028"/>
    <lineage>
        <taxon>Eukaryota</taxon>
        <taxon>Viridiplantae</taxon>
        <taxon>Streptophyta</taxon>
        <taxon>Embryophyta</taxon>
        <taxon>Tracheophyta</taxon>
        <taxon>Spermatophyta</taxon>
        <taxon>Magnoliopsida</taxon>
        <taxon>eudicotyledons</taxon>
        <taxon>Gunneridae</taxon>
        <taxon>Pentapetalae</taxon>
        <taxon>rosids</taxon>
        <taxon>fabids</taxon>
        <taxon>Fabales</taxon>
        <taxon>Fabaceae</taxon>
        <taxon>Papilionoideae</taxon>
        <taxon>50 kb inversion clade</taxon>
        <taxon>NPAAA clade</taxon>
        <taxon>Hologalegina</taxon>
        <taxon>IRL clade</taxon>
        <taxon>Trifolieae</taxon>
        <taxon>Trifolium</taxon>
    </lineage>
</organism>
<keyword evidence="2" id="KW-1185">Reference proteome</keyword>